<dbReference type="GO" id="GO:0005739">
    <property type="term" value="C:mitochondrion"/>
    <property type="evidence" value="ECO:0007669"/>
    <property type="project" value="TreeGrafter"/>
</dbReference>
<dbReference type="GO" id="GO:0005829">
    <property type="term" value="C:cytosol"/>
    <property type="evidence" value="ECO:0007669"/>
    <property type="project" value="TreeGrafter"/>
</dbReference>
<gene>
    <name evidence="7" type="ORF">FIBSPDRAFT_813772</name>
</gene>
<evidence type="ECO:0000256" key="2">
    <source>
        <dbReference type="ARBA" id="ARBA00022598"/>
    </source>
</evidence>
<evidence type="ECO:0000313" key="7">
    <source>
        <dbReference type="EMBL" id="KZP31524.1"/>
    </source>
</evidence>
<dbReference type="SUPFAM" id="SSF53244">
    <property type="entry name" value="MurD-like peptide ligases, peptide-binding domain"/>
    <property type="match status" value="1"/>
</dbReference>
<keyword evidence="2 7" id="KW-0436">Ligase</keyword>
<keyword evidence="4" id="KW-0547">Nucleotide-binding</keyword>
<dbReference type="GO" id="GO:0004326">
    <property type="term" value="F:tetrahydrofolylpolyglutamate synthase activity"/>
    <property type="evidence" value="ECO:0007669"/>
    <property type="project" value="InterPro"/>
</dbReference>
<evidence type="ECO:0000313" key="8">
    <source>
        <dbReference type="Proteomes" id="UP000076532"/>
    </source>
</evidence>
<dbReference type="InterPro" id="IPR036615">
    <property type="entry name" value="Mur_ligase_C_dom_sf"/>
</dbReference>
<evidence type="ECO:0000256" key="4">
    <source>
        <dbReference type="ARBA" id="ARBA00022741"/>
    </source>
</evidence>
<dbReference type="NCBIfam" id="TIGR01499">
    <property type="entry name" value="folC"/>
    <property type="match status" value="1"/>
</dbReference>
<name>A0A166UBD4_9AGAM</name>
<dbReference type="PANTHER" id="PTHR11136:SF0">
    <property type="entry name" value="DIHYDROFOLATE SYNTHETASE-RELATED"/>
    <property type="match status" value="1"/>
</dbReference>
<dbReference type="OrthoDB" id="5212574at2759"/>
<dbReference type="AlphaFoldDB" id="A0A166UBD4"/>
<evidence type="ECO:0000256" key="5">
    <source>
        <dbReference type="ARBA" id="ARBA00022840"/>
    </source>
</evidence>
<accession>A0A166UBD4</accession>
<dbReference type="EMBL" id="KV417489">
    <property type="protein sequence ID" value="KZP31524.1"/>
    <property type="molecule type" value="Genomic_DNA"/>
</dbReference>
<dbReference type="InterPro" id="IPR036565">
    <property type="entry name" value="Mur-like_cat_sf"/>
</dbReference>
<dbReference type="STRING" id="436010.A0A166UBD4"/>
<dbReference type="Gene3D" id="3.40.1190.10">
    <property type="entry name" value="Mur-like, catalytic domain"/>
    <property type="match status" value="1"/>
</dbReference>
<sequence>MSIDLTLDRIKTLISCLPESWYTRPTCHVAGTNGKGSVTALLSSIFILSDLSVGRFNSPHLVSIYDCILINNDPITAEKYEEAKQIVNRANTKSGADASSFELLTLTALVALERAKVDIVVVEVGMGGRLDATNVIPDYCILVSALTAVDLDHQTFLGNTVAEIAKEKAGIARNATPFVMGQQKYEAVVNAVEGCVPDGYLIRAQRVQFTLPCFPSDIVSVALPLYGVHQLENLGLAVTIVSTLLQDPANFLSVPGLRGVDLQTIRRGIEATKWRGRLSIHSLATSSGPSISLLADGAHNPASAATLGNFIESLLSFRGEVLRKLSLTYILALSHSPPKTPLQTLAPLFSPSVVNHVGLRGHIRVALVRFTPPDGMPWVKSVSPSEMRKAVSQLGTSGANVWAPEDDAAAEHQLVDALGWASNSANMDKDRGEELVVVAGSLYLVADLYRLPNVK</sequence>
<dbReference type="PROSITE" id="PS01012">
    <property type="entry name" value="FOLYLPOLYGLU_SYNT_2"/>
    <property type="match status" value="1"/>
</dbReference>
<evidence type="ECO:0000256" key="6">
    <source>
        <dbReference type="ARBA" id="ARBA00022842"/>
    </source>
</evidence>
<dbReference type="InterPro" id="IPR001645">
    <property type="entry name" value="Folylpolyglutamate_synth"/>
</dbReference>
<dbReference type="GO" id="GO:0046872">
    <property type="term" value="F:metal ion binding"/>
    <property type="evidence" value="ECO:0007669"/>
    <property type="project" value="UniProtKB-KW"/>
</dbReference>
<dbReference type="Gene3D" id="3.90.190.20">
    <property type="entry name" value="Mur ligase, C-terminal domain"/>
    <property type="match status" value="1"/>
</dbReference>
<proteinExistence type="inferred from homology"/>
<organism evidence="7 8">
    <name type="scientific">Athelia psychrophila</name>
    <dbReference type="NCBI Taxonomy" id="1759441"/>
    <lineage>
        <taxon>Eukaryota</taxon>
        <taxon>Fungi</taxon>
        <taxon>Dikarya</taxon>
        <taxon>Basidiomycota</taxon>
        <taxon>Agaricomycotina</taxon>
        <taxon>Agaricomycetes</taxon>
        <taxon>Agaricomycetidae</taxon>
        <taxon>Atheliales</taxon>
        <taxon>Atheliaceae</taxon>
        <taxon>Athelia</taxon>
    </lineage>
</organism>
<dbReference type="GO" id="GO:0008841">
    <property type="term" value="F:dihydrofolate synthase activity"/>
    <property type="evidence" value="ECO:0007669"/>
    <property type="project" value="TreeGrafter"/>
</dbReference>
<evidence type="ECO:0000256" key="1">
    <source>
        <dbReference type="ARBA" id="ARBA00008276"/>
    </source>
</evidence>
<comment type="similarity">
    <text evidence="1">Belongs to the folylpolyglutamate synthase family.</text>
</comment>
<keyword evidence="6" id="KW-0460">Magnesium</keyword>
<keyword evidence="3" id="KW-0479">Metal-binding</keyword>
<dbReference type="InterPro" id="IPR018109">
    <property type="entry name" value="Folylpolyglutamate_synth_CS"/>
</dbReference>
<dbReference type="Proteomes" id="UP000076532">
    <property type="component" value="Unassembled WGS sequence"/>
</dbReference>
<dbReference type="GO" id="GO:0005524">
    <property type="term" value="F:ATP binding"/>
    <property type="evidence" value="ECO:0007669"/>
    <property type="project" value="UniProtKB-KW"/>
</dbReference>
<reference evidence="7 8" key="1">
    <citation type="journal article" date="2016" name="Mol. Biol. Evol.">
        <title>Comparative Genomics of Early-Diverging Mushroom-Forming Fungi Provides Insights into the Origins of Lignocellulose Decay Capabilities.</title>
        <authorList>
            <person name="Nagy L.G."/>
            <person name="Riley R."/>
            <person name="Tritt A."/>
            <person name="Adam C."/>
            <person name="Daum C."/>
            <person name="Floudas D."/>
            <person name="Sun H."/>
            <person name="Yadav J.S."/>
            <person name="Pangilinan J."/>
            <person name="Larsson K.H."/>
            <person name="Matsuura K."/>
            <person name="Barry K."/>
            <person name="Labutti K."/>
            <person name="Kuo R."/>
            <person name="Ohm R.A."/>
            <person name="Bhattacharya S.S."/>
            <person name="Shirouzu T."/>
            <person name="Yoshinaga Y."/>
            <person name="Martin F.M."/>
            <person name="Grigoriev I.V."/>
            <person name="Hibbett D.S."/>
        </authorList>
    </citation>
    <scope>NUCLEOTIDE SEQUENCE [LARGE SCALE GENOMIC DNA]</scope>
    <source>
        <strain evidence="7 8">CBS 109695</strain>
    </source>
</reference>
<dbReference type="UniPathway" id="UPA00850"/>
<dbReference type="SUPFAM" id="SSF53623">
    <property type="entry name" value="MurD-like peptide ligases, catalytic domain"/>
    <property type="match status" value="1"/>
</dbReference>
<keyword evidence="8" id="KW-1185">Reference proteome</keyword>
<dbReference type="PANTHER" id="PTHR11136">
    <property type="entry name" value="FOLYLPOLYGLUTAMATE SYNTHASE-RELATED"/>
    <property type="match status" value="1"/>
</dbReference>
<keyword evidence="5" id="KW-0067">ATP-binding</keyword>
<protein>
    <submittedName>
        <fullName evidence="7">Mur ligase</fullName>
    </submittedName>
</protein>
<evidence type="ECO:0000256" key="3">
    <source>
        <dbReference type="ARBA" id="ARBA00022723"/>
    </source>
</evidence>